<organism evidence="1 2">
    <name type="scientific">Cinchona calisaya</name>
    <dbReference type="NCBI Taxonomy" id="153742"/>
    <lineage>
        <taxon>Eukaryota</taxon>
        <taxon>Viridiplantae</taxon>
        <taxon>Streptophyta</taxon>
        <taxon>Embryophyta</taxon>
        <taxon>Tracheophyta</taxon>
        <taxon>Spermatophyta</taxon>
        <taxon>Magnoliopsida</taxon>
        <taxon>eudicotyledons</taxon>
        <taxon>Gunneridae</taxon>
        <taxon>Pentapetalae</taxon>
        <taxon>asterids</taxon>
        <taxon>lamiids</taxon>
        <taxon>Gentianales</taxon>
        <taxon>Rubiaceae</taxon>
        <taxon>Cinchonoideae</taxon>
        <taxon>Cinchoneae</taxon>
        <taxon>Cinchona</taxon>
    </lineage>
</organism>
<protein>
    <recommendedName>
        <fullName evidence="3">Reverse transcriptase domain-containing protein</fullName>
    </recommendedName>
</protein>
<proteinExistence type="predicted"/>
<sequence length="116" mass="13112">MISPLLCNLPGCQATNNIIILQEVIHSLKHQKGRRGSMIAKMDLEKACDRISRHFHEDTVILKTVGQLGLPDHEIYDFVQPPVLWNGAKSQAFKPTEDYSKEIHSARTPFSSSWSI</sequence>
<comment type="caution">
    <text evidence="1">The sequence shown here is derived from an EMBL/GenBank/DDBJ whole genome shotgun (WGS) entry which is preliminary data.</text>
</comment>
<name>A0ABD2ZKX1_9GENT</name>
<reference evidence="1 2" key="1">
    <citation type="submission" date="2024-11" db="EMBL/GenBank/DDBJ databases">
        <title>A near-complete genome assembly of Cinchona calisaya.</title>
        <authorList>
            <person name="Lian D.C."/>
            <person name="Zhao X.W."/>
            <person name="Wei L."/>
        </authorList>
    </citation>
    <scope>NUCLEOTIDE SEQUENCE [LARGE SCALE GENOMIC DNA]</scope>
    <source>
        <tissue evidence="1">Nenye</tissue>
    </source>
</reference>
<dbReference type="AlphaFoldDB" id="A0ABD2ZKX1"/>
<dbReference type="Proteomes" id="UP001630127">
    <property type="component" value="Unassembled WGS sequence"/>
</dbReference>
<keyword evidence="2" id="KW-1185">Reference proteome</keyword>
<gene>
    <name evidence="1" type="ORF">ACH5RR_018241</name>
</gene>
<evidence type="ECO:0008006" key="3">
    <source>
        <dbReference type="Google" id="ProtNLM"/>
    </source>
</evidence>
<evidence type="ECO:0000313" key="1">
    <source>
        <dbReference type="EMBL" id="KAL3520092.1"/>
    </source>
</evidence>
<dbReference type="EMBL" id="JBJUIK010000008">
    <property type="protein sequence ID" value="KAL3520092.1"/>
    <property type="molecule type" value="Genomic_DNA"/>
</dbReference>
<evidence type="ECO:0000313" key="2">
    <source>
        <dbReference type="Proteomes" id="UP001630127"/>
    </source>
</evidence>
<accession>A0ABD2ZKX1</accession>